<dbReference type="Proteomes" id="UP000542210">
    <property type="component" value="Unassembled WGS sequence"/>
</dbReference>
<dbReference type="RefSeq" id="WP_184875927.1">
    <property type="nucleotide sequence ID" value="NZ_BOOV01000042.1"/>
</dbReference>
<dbReference type="PANTHER" id="PTHR11803">
    <property type="entry name" value="2-IMINOBUTANOATE/2-IMINOPROPANOATE DEAMINASE RIDA"/>
    <property type="match status" value="1"/>
</dbReference>
<dbReference type="GO" id="GO:0005829">
    <property type="term" value="C:cytosol"/>
    <property type="evidence" value="ECO:0007669"/>
    <property type="project" value="TreeGrafter"/>
</dbReference>
<dbReference type="Pfam" id="PF01042">
    <property type="entry name" value="Ribonuc_L-PSP"/>
    <property type="match status" value="1"/>
</dbReference>
<evidence type="ECO:0000313" key="3">
    <source>
        <dbReference type="Proteomes" id="UP000542210"/>
    </source>
</evidence>
<evidence type="ECO:0000256" key="1">
    <source>
        <dbReference type="ARBA" id="ARBA00010552"/>
    </source>
</evidence>
<gene>
    <name evidence="2" type="ORF">BJ982_000361</name>
</gene>
<dbReference type="SUPFAM" id="SSF55298">
    <property type="entry name" value="YjgF-like"/>
    <property type="match status" value="1"/>
</dbReference>
<dbReference type="CDD" id="cd00448">
    <property type="entry name" value="YjgF_YER057c_UK114_family"/>
    <property type="match status" value="1"/>
</dbReference>
<dbReference type="EMBL" id="JACHND010000001">
    <property type="protein sequence ID" value="MBB4698817.1"/>
    <property type="molecule type" value="Genomic_DNA"/>
</dbReference>
<accession>A0A7W7D250</accession>
<sequence length="136" mass="14105">MVRRWSPEEIAAPVGQYSHLAAVPPGAELLFVSGQIGALPDGRMAAPDAEAQTRQIYENIAALLTAAGAGPRDLVRLFTMVAGAEHVAGSRAGRAGAFAAWFPEGDWPAHSLIVVSALASPDILVEVEAVAVVPAR</sequence>
<comment type="caution">
    <text evidence="2">The sequence shown here is derived from an EMBL/GenBank/DDBJ whole genome shotgun (WGS) entry which is preliminary data.</text>
</comment>
<reference evidence="2 3" key="1">
    <citation type="submission" date="2020-08" db="EMBL/GenBank/DDBJ databases">
        <title>Sequencing the genomes of 1000 actinobacteria strains.</title>
        <authorList>
            <person name="Klenk H.-P."/>
        </authorList>
    </citation>
    <scope>NUCLEOTIDE SEQUENCE [LARGE SCALE GENOMIC DNA]</scope>
    <source>
        <strain evidence="2 3">DSM 45784</strain>
    </source>
</reference>
<keyword evidence="3" id="KW-1185">Reference proteome</keyword>
<dbReference type="InterPro" id="IPR006175">
    <property type="entry name" value="YjgF/YER057c/UK114"/>
</dbReference>
<dbReference type="GO" id="GO:0019239">
    <property type="term" value="F:deaminase activity"/>
    <property type="evidence" value="ECO:0007669"/>
    <property type="project" value="TreeGrafter"/>
</dbReference>
<dbReference type="Gene3D" id="3.30.1330.40">
    <property type="entry name" value="RutC-like"/>
    <property type="match status" value="1"/>
</dbReference>
<organism evidence="2 3">
    <name type="scientific">Sphaerisporangium siamense</name>
    <dbReference type="NCBI Taxonomy" id="795645"/>
    <lineage>
        <taxon>Bacteria</taxon>
        <taxon>Bacillati</taxon>
        <taxon>Actinomycetota</taxon>
        <taxon>Actinomycetes</taxon>
        <taxon>Streptosporangiales</taxon>
        <taxon>Streptosporangiaceae</taxon>
        <taxon>Sphaerisporangium</taxon>
    </lineage>
</organism>
<dbReference type="AlphaFoldDB" id="A0A7W7D250"/>
<dbReference type="InterPro" id="IPR035959">
    <property type="entry name" value="RutC-like_sf"/>
</dbReference>
<comment type="similarity">
    <text evidence="1">Belongs to the RutC family.</text>
</comment>
<protein>
    <submittedName>
        <fullName evidence="2">Enamine deaminase RidA (YjgF/YER057c/UK114 family)</fullName>
    </submittedName>
</protein>
<name>A0A7W7D250_9ACTN</name>
<evidence type="ECO:0000313" key="2">
    <source>
        <dbReference type="EMBL" id="MBB4698817.1"/>
    </source>
</evidence>
<proteinExistence type="inferred from homology"/>
<dbReference type="PANTHER" id="PTHR11803:SF58">
    <property type="entry name" value="PROTEIN HMF1-RELATED"/>
    <property type="match status" value="1"/>
</dbReference>